<feature type="region of interest" description="Disordered" evidence="7">
    <location>
        <begin position="361"/>
        <end position="405"/>
    </location>
</feature>
<comment type="function">
    <text evidence="6">Recognizes and hydrolyzes the peptide bond at the C-terminal Gly of ubiquitin. Involved in the processing of poly-ubiquitin precursors as well as that of ubiquitinated proteins.</text>
</comment>
<feature type="region of interest" description="Disordered" evidence="7">
    <location>
        <begin position="425"/>
        <end position="475"/>
    </location>
</feature>
<accession>A0A835QVB7</accession>
<evidence type="ECO:0000256" key="5">
    <source>
        <dbReference type="ARBA" id="ARBA00022807"/>
    </source>
</evidence>
<dbReference type="PANTHER" id="PTHR24006:SF747">
    <property type="entry name" value="UBIQUITIN CARBOXYL-TERMINAL HYDROLASE 20"/>
    <property type="match status" value="1"/>
</dbReference>
<evidence type="ECO:0000256" key="6">
    <source>
        <dbReference type="ARBA" id="ARBA00037450"/>
    </source>
</evidence>
<keyword evidence="5" id="KW-0788">Thiol protease</keyword>
<reference evidence="9 10" key="1">
    <citation type="journal article" date="2020" name="Nat. Food">
        <title>A phased Vanilla planifolia genome enables genetic improvement of flavour and production.</title>
        <authorList>
            <person name="Hasing T."/>
            <person name="Tang H."/>
            <person name="Brym M."/>
            <person name="Khazi F."/>
            <person name="Huang T."/>
            <person name="Chambers A.H."/>
        </authorList>
    </citation>
    <scope>NUCLEOTIDE SEQUENCE [LARGE SCALE GENOMIC DNA]</scope>
    <source>
        <tissue evidence="9">Leaf</tissue>
    </source>
</reference>
<protein>
    <recommendedName>
        <fullName evidence="8">USP domain-containing protein</fullName>
    </recommendedName>
</protein>
<dbReference type="AlphaFoldDB" id="A0A835QVB7"/>
<dbReference type="InterPro" id="IPR028889">
    <property type="entry name" value="USP"/>
</dbReference>
<feature type="domain" description="USP" evidence="8">
    <location>
        <begin position="38"/>
        <end position="345"/>
    </location>
</feature>
<evidence type="ECO:0000313" key="9">
    <source>
        <dbReference type="EMBL" id="KAG0474492.1"/>
    </source>
</evidence>
<evidence type="ECO:0000256" key="2">
    <source>
        <dbReference type="ARBA" id="ARBA00022670"/>
    </source>
</evidence>
<comment type="similarity">
    <text evidence="1">Belongs to the peptidase C19 family.</text>
</comment>
<dbReference type="FunFam" id="3.90.70.10:FF:000116">
    <property type="entry name" value="Ubiquitin carboxyl-terminal hydrolase 20"/>
    <property type="match status" value="1"/>
</dbReference>
<comment type="caution">
    <text evidence="9">The sequence shown here is derived from an EMBL/GenBank/DDBJ whole genome shotgun (WGS) entry which is preliminary data.</text>
</comment>
<dbReference type="InterPro" id="IPR038765">
    <property type="entry name" value="Papain-like_cys_pep_sf"/>
</dbReference>
<evidence type="ECO:0000256" key="7">
    <source>
        <dbReference type="SAM" id="MobiDB-lite"/>
    </source>
</evidence>
<dbReference type="PROSITE" id="PS00973">
    <property type="entry name" value="USP_2"/>
    <property type="match status" value="1"/>
</dbReference>
<dbReference type="GO" id="GO:0004843">
    <property type="term" value="F:cysteine-type deubiquitinase activity"/>
    <property type="evidence" value="ECO:0007669"/>
    <property type="project" value="InterPro"/>
</dbReference>
<dbReference type="SUPFAM" id="SSF54001">
    <property type="entry name" value="Cysteine proteinases"/>
    <property type="match status" value="1"/>
</dbReference>
<proteinExistence type="inferred from homology"/>
<dbReference type="EMBL" id="JADCNM010000007">
    <property type="protein sequence ID" value="KAG0474492.1"/>
    <property type="molecule type" value="Genomic_DNA"/>
</dbReference>
<dbReference type="PROSITE" id="PS50235">
    <property type="entry name" value="USP_3"/>
    <property type="match status" value="1"/>
</dbReference>
<dbReference type="InterPro" id="IPR050164">
    <property type="entry name" value="Peptidase_C19"/>
</dbReference>
<feature type="compositionally biased region" description="Basic and acidic residues" evidence="7">
    <location>
        <begin position="1"/>
        <end position="21"/>
    </location>
</feature>
<feature type="region of interest" description="Disordered" evidence="7">
    <location>
        <begin position="1"/>
        <end position="22"/>
    </location>
</feature>
<evidence type="ECO:0000256" key="1">
    <source>
        <dbReference type="ARBA" id="ARBA00009085"/>
    </source>
</evidence>
<dbReference type="Gene3D" id="3.90.70.10">
    <property type="entry name" value="Cysteine proteinases"/>
    <property type="match status" value="1"/>
</dbReference>
<dbReference type="GO" id="GO:0005829">
    <property type="term" value="C:cytosol"/>
    <property type="evidence" value="ECO:0007669"/>
    <property type="project" value="TreeGrafter"/>
</dbReference>
<organism evidence="9 10">
    <name type="scientific">Vanilla planifolia</name>
    <name type="common">Vanilla</name>
    <dbReference type="NCBI Taxonomy" id="51239"/>
    <lineage>
        <taxon>Eukaryota</taxon>
        <taxon>Viridiplantae</taxon>
        <taxon>Streptophyta</taxon>
        <taxon>Embryophyta</taxon>
        <taxon>Tracheophyta</taxon>
        <taxon>Spermatophyta</taxon>
        <taxon>Magnoliopsida</taxon>
        <taxon>Liliopsida</taxon>
        <taxon>Asparagales</taxon>
        <taxon>Orchidaceae</taxon>
        <taxon>Vanilloideae</taxon>
        <taxon>Vanilleae</taxon>
        <taxon>Vanilla</taxon>
    </lineage>
</organism>
<dbReference type="InterPro" id="IPR001394">
    <property type="entry name" value="Peptidase_C19_UCH"/>
</dbReference>
<keyword evidence="4" id="KW-0378">Hydrolase</keyword>
<dbReference type="PANTHER" id="PTHR24006">
    <property type="entry name" value="UBIQUITIN CARBOXYL-TERMINAL HYDROLASE"/>
    <property type="match status" value="1"/>
</dbReference>
<dbReference type="Proteomes" id="UP000639772">
    <property type="component" value="Chromosome 7"/>
</dbReference>
<feature type="region of interest" description="Disordered" evidence="7">
    <location>
        <begin position="535"/>
        <end position="579"/>
    </location>
</feature>
<evidence type="ECO:0000256" key="4">
    <source>
        <dbReference type="ARBA" id="ARBA00022801"/>
    </source>
</evidence>
<dbReference type="GO" id="GO:0006508">
    <property type="term" value="P:proteolysis"/>
    <property type="evidence" value="ECO:0007669"/>
    <property type="project" value="UniProtKB-KW"/>
</dbReference>
<sequence>MEVGTLDRPRLQGPEMDKDESSNLPLCPSRFHSALVGATLNNMGNTCFMNAILQCITHTVPLLEKLVSNSHSPICSDEDGQFCSFCTLKSHIDECIAKSGSVVTPSKFAYNLSKISSFFQFGEQHDAHEFLSCFLDSIGTSYLKHIPKAHRLSSPGDSVIDQVFGGQLKSQLRCCECGHCSDTYESLLGLSLEIDDVDDLNEALESFTQAEKIDDPDIKLTCGGCKAQGSMEKQLKIEQTPSVIALHLKRFKHSEHYVHKIGKFIKYPMELDLMPFLSCPIENGQLMYELYAIVVHSGSSYYGHYYCNIRTSPTAWHQMNDSWMALLSETEVLDQQAYILFYIKKGSFPWFSSLINFKTTAQSDSDRNGSPSSVLDRQDNEDSPSAREASLSNSMEPNCGLEKDVLSSPHARPLVEIYADEPKADNASCSPKLADGLSDRNGAVCSPTGRDVPKPGKQQGSDDITVDPFTNDVFDDEKENHGIAQNQQSSKKIGQPGKVPHADKALKRLVKDMPVSRRLSFLACIPSSLEPANSRPVGLMSGRPMKRKQRTVSNPQPLNGKSYRSATAKSLSPHSITGALSADDSDMVFEFRCDGN</sequence>
<feature type="compositionally biased region" description="Polar residues" evidence="7">
    <location>
        <begin position="551"/>
        <end position="575"/>
    </location>
</feature>
<evidence type="ECO:0000259" key="8">
    <source>
        <dbReference type="PROSITE" id="PS50235"/>
    </source>
</evidence>
<keyword evidence="3" id="KW-0833">Ubl conjugation pathway</keyword>
<keyword evidence="2" id="KW-0645">Protease</keyword>
<evidence type="ECO:0000256" key="3">
    <source>
        <dbReference type="ARBA" id="ARBA00022786"/>
    </source>
</evidence>
<dbReference type="InterPro" id="IPR018200">
    <property type="entry name" value="USP_CS"/>
</dbReference>
<dbReference type="Pfam" id="PF00443">
    <property type="entry name" value="UCH"/>
    <property type="match status" value="1"/>
</dbReference>
<feature type="compositionally biased region" description="Polar residues" evidence="7">
    <location>
        <begin position="361"/>
        <end position="375"/>
    </location>
</feature>
<gene>
    <name evidence="9" type="ORF">HPP92_014178</name>
</gene>
<dbReference type="GO" id="GO:0005634">
    <property type="term" value="C:nucleus"/>
    <property type="evidence" value="ECO:0007669"/>
    <property type="project" value="TreeGrafter"/>
</dbReference>
<dbReference type="GO" id="GO:0016579">
    <property type="term" value="P:protein deubiquitination"/>
    <property type="evidence" value="ECO:0007669"/>
    <property type="project" value="InterPro"/>
</dbReference>
<dbReference type="OrthoDB" id="420187at2759"/>
<name>A0A835QVB7_VANPL</name>
<evidence type="ECO:0000313" key="10">
    <source>
        <dbReference type="Proteomes" id="UP000639772"/>
    </source>
</evidence>